<evidence type="ECO:0000256" key="3">
    <source>
        <dbReference type="ARBA" id="ARBA00023136"/>
    </source>
</evidence>
<sequence length="424" mass="44737">MNAPSLAAPLARPLWRDRALVLAGIAMSAFNLRTAVTSLTPLLDTLGETFGFGPTMTGVLGMVPTAAFAVFGVVTPAIAHRLGLERTALVAMALAAIGLFARAFVGDTAMLLVTSAVALSGMGMGNVVLPPLVKRYFADRVGTVSTLYITVLQLGTILPALLAVPIATAAGWRVSLGAWSLVAAAAAMPWIGVLWMERFGRSRQAEALSDAHDRAVACGDRAPELDGVEPVTGRVWRSPVAWGLTLMFGMTSLTTYSMFTWLPKLLTEAGGSPALGGSMVALFSTMGLLSALFLPALAVRIRNPFPIVVACGVAYLAAFAGLLIAPMAAPLLWVAFLGLGPSTFPLSLTLINLRTRTPSGSSRLSGFVQGVGYSLSCLGPLLFGWLHEATHGWTWPFAFLTFCLLALLYGGWLASRPRMLEDTW</sequence>
<evidence type="ECO:0000256" key="1">
    <source>
        <dbReference type="ARBA" id="ARBA00022692"/>
    </source>
</evidence>
<dbReference type="PANTHER" id="PTHR23523">
    <property type="match status" value="1"/>
</dbReference>
<dbReference type="InterPro" id="IPR036259">
    <property type="entry name" value="MFS_trans_sf"/>
</dbReference>
<feature type="transmembrane region" description="Helical" evidence="4">
    <location>
        <begin position="393"/>
        <end position="414"/>
    </location>
</feature>
<organism evidence="6 7">
    <name type="scientific">Lysobacter auxotrophicus</name>
    <dbReference type="NCBI Taxonomy" id="2992573"/>
    <lineage>
        <taxon>Bacteria</taxon>
        <taxon>Pseudomonadati</taxon>
        <taxon>Pseudomonadota</taxon>
        <taxon>Gammaproteobacteria</taxon>
        <taxon>Lysobacterales</taxon>
        <taxon>Lysobacteraceae</taxon>
        <taxon>Lysobacter</taxon>
    </lineage>
</organism>
<dbReference type="PANTHER" id="PTHR23523:SF2">
    <property type="entry name" value="2-NITROIMIDAZOLE TRANSPORTER"/>
    <property type="match status" value="1"/>
</dbReference>
<dbReference type="Pfam" id="PF07690">
    <property type="entry name" value="MFS_1"/>
    <property type="match status" value="1"/>
</dbReference>
<feature type="transmembrane region" description="Helical" evidence="4">
    <location>
        <begin position="145"/>
        <end position="170"/>
    </location>
</feature>
<keyword evidence="3 4" id="KW-0472">Membrane</keyword>
<feature type="transmembrane region" description="Helical" evidence="4">
    <location>
        <begin position="331"/>
        <end position="353"/>
    </location>
</feature>
<dbReference type="RefSeq" id="WP_281780109.1">
    <property type="nucleotide sequence ID" value="NZ_AP027041.1"/>
</dbReference>
<feature type="transmembrane region" description="Helical" evidence="4">
    <location>
        <begin position="59"/>
        <end position="79"/>
    </location>
</feature>
<dbReference type="Gene3D" id="1.20.1250.20">
    <property type="entry name" value="MFS general substrate transporter like domains"/>
    <property type="match status" value="1"/>
</dbReference>
<keyword evidence="1 4" id="KW-0812">Transmembrane</keyword>
<reference evidence="6 7" key="1">
    <citation type="journal article" date="2023" name="Int. J. Syst. Evol. Microbiol.">
        <title>Physiological and genomic analyses of cobalamin (vitamin B12)-auxotrophy of Lysobacter auxotrophicus sp. nov., a methionine-auxotrophic chitinolytic bacterium isolated from chitin-treated soil.</title>
        <authorList>
            <person name="Saito A."/>
            <person name="Dohra H."/>
            <person name="Hamada M."/>
            <person name="Moriuchi R."/>
            <person name="Kotsuchibashi Y."/>
            <person name="Mori K."/>
        </authorList>
    </citation>
    <scope>NUCLEOTIDE SEQUENCE [LARGE SCALE GENOMIC DNA]</scope>
    <source>
        <strain evidence="6 7">5-21a</strain>
    </source>
</reference>
<feature type="transmembrane region" description="Helical" evidence="4">
    <location>
        <begin position="240"/>
        <end position="262"/>
    </location>
</feature>
<feature type="transmembrane region" description="Helical" evidence="4">
    <location>
        <begin position="86"/>
        <end position="105"/>
    </location>
</feature>
<protein>
    <submittedName>
        <fullName evidence="6">MFS transporter</fullName>
    </submittedName>
</protein>
<feature type="transmembrane region" description="Helical" evidence="4">
    <location>
        <begin position="365"/>
        <end position="387"/>
    </location>
</feature>
<dbReference type="SUPFAM" id="SSF103473">
    <property type="entry name" value="MFS general substrate transporter"/>
    <property type="match status" value="1"/>
</dbReference>
<keyword evidence="7" id="KW-1185">Reference proteome</keyword>
<feature type="transmembrane region" description="Helical" evidence="4">
    <location>
        <begin position="305"/>
        <end position="325"/>
    </location>
</feature>
<feature type="transmembrane region" description="Helical" evidence="4">
    <location>
        <begin position="176"/>
        <end position="196"/>
    </location>
</feature>
<gene>
    <name evidence="6" type="ORF">LA521A_34400</name>
</gene>
<evidence type="ECO:0000259" key="5">
    <source>
        <dbReference type="PROSITE" id="PS50850"/>
    </source>
</evidence>
<dbReference type="PROSITE" id="PS50850">
    <property type="entry name" value="MFS"/>
    <property type="match status" value="1"/>
</dbReference>
<dbReference type="InterPro" id="IPR052524">
    <property type="entry name" value="MFS_Cyanate_Porter"/>
</dbReference>
<evidence type="ECO:0000313" key="6">
    <source>
        <dbReference type="EMBL" id="BDU18239.1"/>
    </source>
</evidence>
<dbReference type="InterPro" id="IPR020846">
    <property type="entry name" value="MFS_dom"/>
</dbReference>
<proteinExistence type="predicted"/>
<evidence type="ECO:0000256" key="4">
    <source>
        <dbReference type="SAM" id="Phobius"/>
    </source>
</evidence>
<evidence type="ECO:0000313" key="7">
    <source>
        <dbReference type="Proteomes" id="UP001317822"/>
    </source>
</evidence>
<feature type="transmembrane region" description="Helical" evidence="4">
    <location>
        <begin position="274"/>
        <end position="298"/>
    </location>
</feature>
<accession>A0ABN6UPD3</accession>
<dbReference type="InterPro" id="IPR011701">
    <property type="entry name" value="MFS"/>
</dbReference>
<keyword evidence="2 4" id="KW-1133">Transmembrane helix</keyword>
<feature type="domain" description="Major facilitator superfamily (MFS) profile" evidence="5">
    <location>
        <begin position="19"/>
        <end position="418"/>
    </location>
</feature>
<dbReference type="CDD" id="cd17339">
    <property type="entry name" value="MFS_NIMT_CynX_like"/>
    <property type="match status" value="1"/>
</dbReference>
<dbReference type="EMBL" id="AP027041">
    <property type="protein sequence ID" value="BDU18239.1"/>
    <property type="molecule type" value="Genomic_DNA"/>
</dbReference>
<dbReference type="Proteomes" id="UP001317822">
    <property type="component" value="Chromosome"/>
</dbReference>
<evidence type="ECO:0000256" key="2">
    <source>
        <dbReference type="ARBA" id="ARBA00022989"/>
    </source>
</evidence>
<feature type="transmembrane region" description="Helical" evidence="4">
    <location>
        <begin position="111"/>
        <end position="133"/>
    </location>
</feature>
<name>A0ABN6UPD3_9GAMM</name>